<evidence type="ECO:0000259" key="6">
    <source>
        <dbReference type="Pfam" id="PF07980"/>
    </source>
</evidence>
<accession>A0ABV6KZF0</accession>
<comment type="subcellular location">
    <subcellularLocation>
        <location evidence="1">Cell outer membrane</location>
    </subcellularLocation>
</comment>
<evidence type="ECO:0000313" key="8">
    <source>
        <dbReference type="EMBL" id="MFC0512854.1"/>
    </source>
</evidence>
<dbReference type="Pfam" id="PF14322">
    <property type="entry name" value="SusD-like_3"/>
    <property type="match status" value="1"/>
</dbReference>
<evidence type="ECO:0000256" key="4">
    <source>
        <dbReference type="ARBA" id="ARBA00023136"/>
    </source>
</evidence>
<gene>
    <name evidence="8" type="ORF">ACFFGT_01545</name>
</gene>
<dbReference type="Pfam" id="PF07980">
    <property type="entry name" value="SusD_RagB"/>
    <property type="match status" value="1"/>
</dbReference>
<evidence type="ECO:0000259" key="7">
    <source>
        <dbReference type="Pfam" id="PF14322"/>
    </source>
</evidence>
<sequence>MKLQYKTPLYLMICGMMGFTACKKSLLDVQPTDRIATSAIESDTAVFEAYVTNRYIGAKLQDKEGDGSNPGFGRGFEYSMWSSLTDESIYNNDDATWLIQRGQLAPENLGGAGVLWGRSYRSIRECNYALSILPKLTMSAGHKTRIEGELKFIRAFRYQDLIRNYGKVVLIGDKVSQLTDNLQDPSLFKRASIKEGIDYAVAQLDDAASKLPLNNDGSWLLGRATKGAALALKSRLTLYAASPLYAAGDWTAAVTAAQAVISLNKYGIYAGGYGNLFLTNETNETIFERLYTKNANHTHLEIANGPNGYGGWAGNTPLQNLVDDYEMDNGKAITDPTSGYDATKPYEHRDPRFAATVLYNGSLYRGQTVDSYIPGGKDSKDGPDNWNTTKTGYYLKKYMNDAYPLQNPWGNAGFQPWIYFRYAEILLNFAEAANEAYGPDVVPSGSSLSARTAINLIRSRPGVNMPPLAAGMSKTDMTTAVRYERRVELAFEEHRFYDVRRWKIAEVTENKPAGGVIITKNANGTFIYTPKVALDGRLFKPQHYWLPIPRSEILASGKLLEQNPFY</sequence>
<dbReference type="InterPro" id="IPR012944">
    <property type="entry name" value="SusD_RagB_dom"/>
</dbReference>
<dbReference type="PROSITE" id="PS51257">
    <property type="entry name" value="PROKAR_LIPOPROTEIN"/>
    <property type="match status" value="1"/>
</dbReference>
<dbReference type="Proteomes" id="UP001589828">
    <property type="component" value="Unassembled WGS sequence"/>
</dbReference>
<dbReference type="InterPro" id="IPR011990">
    <property type="entry name" value="TPR-like_helical_dom_sf"/>
</dbReference>
<dbReference type="InterPro" id="IPR033985">
    <property type="entry name" value="SusD-like_N"/>
</dbReference>
<keyword evidence="9" id="KW-1185">Reference proteome</keyword>
<organism evidence="8 9">
    <name type="scientific">Mucilaginibacter angelicae</name>
    <dbReference type="NCBI Taxonomy" id="869718"/>
    <lineage>
        <taxon>Bacteria</taxon>
        <taxon>Pseudomonadati</taxon>
        <taxon>Bacteroidota</taxon>
        <taxon>Sphingobacteriia</taxon>
        <taxon>Sphingobacteriales</taxon>
        <taxon>Sphingobacteriaceae</taxon>
        <taxon>Mucilaginibacter</taxon>
    </lineage>
</organism>
<evidence type="ECO:0000256" key="2">
    <source>
        <dbReference type="ARBA" id="ARBA00006275"/>
    </source>
</evidence>
<evidence type="ECO:0000256" key="3">
    <source>
        <dbReference type="ARBA" id="ARBA00022729"/>
    </source>
</evidence>
<feature type="domain" description="RagB/SusD" evidence="6">
    <location>
        <begin position="296"/>
        <end position="566"/>
    </location>
</feature>
<evidence type="ECO:0000256" key="5">
    <source>
        <dbReference type="ARBA" id="ARBA00023237"/>
    </source>
</evidence>
<dbReference type="SUPFAM" id="SSF48452">
    <property type="entry name" value="TPR-like"/>
    <property type="match status" value="1"/>
</dbReference>
<dbReference type="RefSeq" id="WP_377020730.1">
    <property type="nucleotide sequence ID" value="NZ_JBHLTS010000004.1"/>
</dbReference>
<evidence type="ECO:0000256" key="1">
    <source>
        <dbReference type="ARBA" id="ARBA00004442"/>
    </source>
</evidence>
<reference evidence="8 9" key="1">
    <citation type="submission" date="2024-09" db="EMBL/GenBank/DDBJ databases">
        <authorList>
            <person name="Sun Q."/>
            <person name="Mori K."/>
        </authorList>
    </citation>
    <scope>NUCLEOTIDE SEQUENCE [LARGE SCALE GENOMIC DNA]</scope>
    <source>
        <strain evidence="8 9">NCAIM B.02415</strain>
    </source>
</reference>
<keyword evidence="4" id="KW-0472">Membrane</keyword>
<name>A0ABV6KZF0_9SPHI</name>
<proteinExistence type="inferred from homology"/>
<dbReference type="Gene3D" id="1.25.40.390">
    <property type="match status" value="1"/>
</dbReference>
<comment type="caution">
    <text evidence="8">The sequence shown here is derived from an EMBL/GenBank/DDBJ whole genome shotgun (WGS) entry which is preliminary data.</text>
</comment>
<feature type="domain" description="SusD-like N-terminal" evidence="7">
    <location>
        <begin position="102"/>
        <end position="238"/>
    </location>
</feature>
<keyword evidence="3" id="KW-0732">Signal</keyword>
<keyword evidence="5" id="KW-0998">Cell outer membrane</keyword>
<evidence type="ECO:0000313" key="9">
    <source>
        <dbReference type="Proteomes" id="UP001589828"/>
    </source>
</evidence>
<comment type="similarity">
    <text evidence="2">Belongs to the SusD family.</text>
</comment>
<dbReference type="EMBL" id="JBHLTS010000004">
    <property type="protein sequence ID" value="MFC0512854.1"/>
    <property type="molecule type" value="Genomic_DNA"/>
</dbReference>
<protein>
    <submittedName>
        <fullName evidence="8">RagB/SusD family nutrient uptake outer membrane protein</fullName>
    </submittedName>
</protein>